<dbReference type="RefSeq" id="WP_307326864.1">
    <property type="nucleotide sequence ID" value="NZ_JAUSUG010000012.1"/>
</dbReference>
<dbReference type="EMBL" id="JAUSUG010000012">
    <property type="protein sequence ID" value="MDQ0255748.1"/>
    <property type="molecule type" value="Genomic_DNA"/>
</dbReference>
<feature type="domain" description="Putative Flp pilus-assembly TadG-like N-terminal" evidence="2">
    <location>
        <begin position="10"/>
        <end position="56"/>
    </location>
</feature>
<organism evidence="3 4">
    <name type="scientific">Evansella vedderi</name>
    <dbReference type="NCBI Taxonomy" id="38282"/>
    <lineage>
        <taxon>Bacteria</taxon>
        <taxon>Bacillati</taxon>
        <taxon>Bacillota</taxon>
        <taxon>Bacilli</taxon>
        <taxon>Bacillales</taxon>
        <taxon>Bacillaceae</taxon>
        <taxon>Evansella</taxon>
    </lineage>
</organism>
<dbReference type="InterPro" id="IPR028087">
    <property type="entry name" value="Tad_N"/>
</dbReference>
<evidence type="ECO:0000256" key="1">
    <source>
        <dbReference type="SAM" id="Phobius"/>
    </source>
</evidence>
<evidence type="ECO:0000313" key="4">
    <source>
        <dbReference type="Proteomes" id="UP001230005"/>
    </source>
</evidence>
<protein>
    <recommendedName>
        <fullName evidence="2">Putative Flp pilus-assembly TadG-like N-terminal domain-containing protein</fullName>
    </recommendedName>
</protein>
<comment type="caution">
    <text evidence="3">The sequence shown here is derived from an EMBL/GenBank/DDBJ whole genome shotgun (WGS) entry which is preliminary data.</text>
</comment>
<dbReference type="Pfam" id="PF13400">
    <property type="entry name" value="Tad"/>
    <property type="match status" value="1"/>
</dbReference>
<feature type="transmembrane region" description="Helical" evidence="1">
    <location>
        <begin position="12"/>
        <end position="38"/>
    </location>
</feature>
<sequence>MKKLIKNERGAVIVLVAFYMTVVIGLLALVVDAGSLYLEKSRLQKGVDLAVLAGMQNLPDLPERALSAASNVALANDLKENEVAFSIRENGTILAATAKRNVSFTFARALGFSDQIVTASAKGRVGSLTGVKGALPLGAYGNQMFTFGERVTLRVGPGSQEAGTFGALELSGGGASDYERDLTRGFAGVLSIGDVILTRSGTVANPTFRAIDARKKECPYHRAGKTPTYKDHPDNCPLVGIIPIFKEMVPNDFSRVQIVGFGSFFIEDVGRANEGAPITGRFIRYSFSGDFAPELNPYGAYAYKLVE</sequence>
<keyword evidence="1" id="KW-0812">Transmembrane</keyword>
<proteinExistence type="predicted"/>
<evidence type="ECO:0000259" key="2">
    <source>
        <dbReference type="Pfam" id="PF13400"/>
    </source>
</evidence>
<evidence type="ECO:0000313" key="3">
    <source>
        <dbReference type="EMBL" id="MDQ0255748.1"/>
    </source>
</evidence>
<keyword evidence="4" id="KW-1185">Reference proteome</keyword>
<accession>A0ABT9ZWZ8</accession>
<dbReference type="Proteomes" id="UP001230005">
    <property type="component" value="Unassembled WGS sequence"/>
</dbReference>
<keyword evidence="1" id="KW-1133">Transmembrane helix</keyword>
<keyword evidence="1" id="KW-0472">Membrane</keyword>
<name>A0ABT9ZWZ8_9BACI</name>
<reference evidence="3 4" key="1">
    <citation type="submission" date="2023-07" db="EMBL/GenBank/DDBJ databases">
        <title>Genomic Encyclopedia of Type Strains, Phase IV (KMG-IV): sequencing the most valuable type-strain genomes for metagenomic binning, comparative biology and taxonomic classification.</title>
        <authorList>
            <person name="Goeker M."/>
        </authorList>
    </citation>
    <scope>NUCLEOTIDE SEQUENCE [LARGE SCALE GENOMIC DNA]</scope>
    <source>
        <strain evidence="3 4">DSM 9768</strain>
    </source>
</reference>
<gene>
    <name evidence="3" type="ORF">J2S74_003130</name>
</gene>